<protein>
    <submittedName>
        <fullName evidence="1">Uncharacterized protein</fullName>
    </submittedName>
</protein>
<name>A0A0A8ZCA7_ARUDO</name>
<proteinExistence type="predicted"/>
<reference evidence="1" key="2">
    <citation type="journal article" date="2015" name="Data Brief">
        <title>Shoot transcriptome of the giant reed, Arundo donax.</title>
        <authorList>
            <person name="Barrero R.A."/>
            <person name="Guerrero F.D."/>
            <person name="Moolhuijzen P."/>
            <person name="Goolsby J.A."/>
            <person name="Tidwell J."/>
            <person name="Bellgard S.E."/>
            <person name="Bellgard M.I."/>
        </authorList>
    </citation>
    <scope>NUCLEOTIDE SEQUENCE</scope>
    <source>
        <tissue evidence="1">Shoot tissue taken approximately 20 cm above the soil surface</tissue>
    </source>
</reference>
<organism evidence="1">
    <name type="scientific">Arundo donax</name>
    <name type="common">Giant reed</name>
    <name type="synonym">Donax arundinaceus</name>
    <dbReference type="NCBI Taxonomy" id="35708"/>
    <lineage>
        <taxon>Eukaryota</taxon>
        <taxon>Viridiplantae</taxon>
        <taxon>Streptophyta</taxon>
        <taxon>Embryophyta</taxon>
        <taxon>Tracheophyta</taxon>
        <taxon>Spermatophyta</taxon>
        <taxon>Magnoliopsida</taxon>
        <taxon>Liliopsida</taxon>
        <taxon>Poales</taxon>
        <taxon>Poaceae</taxon>
        <taxon>PACMAD clade</taxon>
        <taxon>Arundinoideae</taxon>
        <taxon>Arundineae</taxon>
        <taxon>Arundo</taxon>
    </lineage>
</organism>
<reference evidence="1" key="1">
    <citation type="submission" date="2014-09" db="EMBL/GenBank/DDBJ databases">
        <authorList>
            <person name="Magalhaes I.L.F."/>
            <person name="Oliveira U."/>
            <person name="Santos F.R."/>
            <person name="Vidigal T.H.D.A."/>
            <person name="Brescovit A.D."/>
            <person name="Santos A.J."/>
        </authorList>
    </citation>
    <scope>NUCLEOTIDE SEQUENCE</scope>
    <source>
        <tissue evidence="1">Shoot tissue taken approximately 20 cm above the soil surface</tissue>
    </source>
</reference>
<dbReference type="AlphaFoldDB" id="A0A0A8ZCA7"/>
<dbReference type="EMBL" id="GBRH01265408">
    <property type="protein sequence ID" value="JAD32487.1"/>
    <property type="molecule type" value="Transcribed_RNA"/>
</dbReference>
<sequence>MLKLHGANKPKQSVSLHFSVHVEYASALSRTC</sequence>
<evidence type="ECO:0000313" key="1">
    <source>
        <dbReference type="EMBL" id="JAD32487.1"/>
    </source>
</evidence>
<accession>A0A0A8ZCA7</accession>